<evidence type="ECO:0000313" key="2">
    <source>
        <dbReference type="Proteomes" id="UP001597181"/>
    </source>
</evidence>
<dbReference type="RefSeq" id="WP_343960441.1">
    <property type="nucleotide sequence ID" value="NZ_BAAAKZ010000008.1"/>
</dbReference>
<protein>
    <submittedName>
        <fullName evidence="1">Type IV toxin-antitoxin system AbiEi family antitoxin domain-containing protein</fullName>
    </submittedName>
</protein>
<accession>A0ABW3TSJ4</accession>
<gene>
    <name evidence="1" type="ORF">ACFQ3U_11270</name>
</gene>
<name>A0ABW3TSJ4_9MICO</name>
<dbReference type="EMBL" id="JBHTLY010000005">
    <property type="protein sequence ID" value="MFD1202473.1"/>
    <property type="molecule type" value="Genomic_DNA"/>
</dbReference>
<keyword evidence="2" id="KW-1185">Reference proteome</keyword>
<dbReference type="Proteomes" id="UP001597181">
    <property type="component" value="Unassembled WGS sequence"/>
</dbReference>
<evidence type="ECO:0000313" key="1">
    <source>
        <dbReference type="EMBL" id="MFD1202473.1"/>
    </source>
</evidence>
<reference evidence="2" key="1">
    <citation type="journal article" date="2019" name="Int. J. Syst. Evol. Microbiol.">
        <title>The Global Catalogue of Microorganisms (GCM) 10K type strain sequencing project: providing services to taxonomists for standard genome sequencing and annotation.</title>
        <authorList>
            <consortium name="The Broad Institute Genomics Platform"/>
            <consortium name="The Broad Institute Genome Sequencing Center for Infectious Disease"/>
            <person name="Wu L."/>
            <person name="Ma J."/>
        </authorList>
    </citation>
    <scope>NUCLEOTIDE SEQUENCE [LARGE SCALE GENOMIC DNA]</scope>
    <source>
        <strain evidence="2">CCUG 50213</strain>
    </source>
</reference>
<sequence>MNHWDRLSEIRTHMMSRAQLRAEGVHDRAIEHAVRTGELHRVARGHYVAGATWAAWHPDWRHLALASAVDLDATRRRPVFSHLTAAAIHGVACYGIGNERVHVTLRSRNHQRRSTRMIQHEARVADDELTEVDGLWCTSLGRTLRDVARFARPEQAAVVLDAGLRMLFGGADDIDAEREWRARQLSELSALAPARGVRVAQGRFAHADGRAESVAESLSRLQLRRLGYEVRLQPTVAAPGGGVYRIDFELLGAATFGEVDGDVKYTSSEMLGGRTPRDVVLAEKQREDWIRGTTGFGFVRWDFATSRSANALAERLRAFHVPPPLRRT</sequence>
<proteinExistence type="predicted"/>
<organism evidence="1 2">
    <name type="scientific">Leucobacter albus</name>
    <dbReference type="NCBI Taxonomy" id="272210"/>
    <lineage>
        <taxon>Bacteria</taxon>
        <taxon>Bacillati</taxon>
        <taxon>Actinomycetota</taxon>
        <taxon>Actinomycetes</taxon>
        <taxon>Micrococcales</taxon>
        <taxon>Microbacteriaceae</taxon>
        <taxon>Leucobacter</taxon>
    </lineage>
</organism>
<comment type="caution">
    <text evidence="1">The sequence shown here is derived from an EMBL/GenBank/DDBJ whole genome shotgun (WGS) entry which is preliminary data.</text>
</comment>